<comment type="caution">
    <text evidence="3">The sequence shown here is derived from an EMBL/GenBank/DDBJ whole genome shotgun (WGS) entry which is preliminary data.</text>
</comment>
<feature type="compositionally biased region" description="Low complexity" evidence="1">
    <location>
        <begin position="189"/>
        <end position="198"/>
    </location>
</feature>
<evidence type="ECO:0000259" key="2">
    <source>
        <dbReference type="Pfam" id="PF13518"/>
    </source>
</evidence>
<sequence>MFRYQLIREAADAALSTKQRGKMVRELASREHTDPFGRRVRISRQTLDRWIRDWRAGGFDALVPSVRRCTPRTPAEVLELAVALRRENPERTAAAIQRILRTQLGWAPDERTLQRNFHRLGLTGPPAGRRRRCSAGSRPSTRMPCGRGMRCTAYEFNSARPICSRSSTIIPGCCPATGGLRRGHRAAGRRAAPGAGLPRRTESDLRRQRLGLCGYVVVAGVRETRALFIPHQADRKDEAKSRDSSERCASSSWWRSPANPTSSAATTSPTWPS</sequence>
<protein>
    <submittedName>
        <fullName evidence="3">Helix-turn-helix domain protein</fullName>
    </submittedName>
</protein>
<feature type="region of interest" description="Disordered" evidence="1">
    <location>
        <begin position="181"/>
        <end position="202"/>
    </location>
</feature>
<dbReference type="PANTHER" id="PTHR35004:SF6">
    <property type="entry name" value="TRANSPOSASE"/>
    <property type="match status" value="1"/>
</dbReference>
<dbReference type="PANTHER" id="PTHR35004">
    <property type="entry name" value="TRANSPOSASE RV3428C-RELATED"/>
    <property type="match status" value="1"/>
</dbReference>
<dbReference type="Pfam" id="PF13518">
    <property type="entry name" value="HTH_28"/>
    <property type="match status" value="1"/>
</dbReference>
<dbReference type="InterPro" id="IPR055247">
    <property type="entry name" value="InsJ-like_HTH"/>
</dbReference>
<dbReference type="AlphaFoldDB" id="X8CFM6"/>
<dbReference type="EMBL" id="JAOB01000032">
    <property type="protein sequence ID" value="EUA54616.1"/>
    <property type="molecule type" value="Genomic_DNA"/>
</dbReference>
<evidence type="ECO:0000256" key="1">
    <source>
        <dbReference type="SAM" id="MobiDB-lite"/>
    </source>
</evidence>
<accession>X8CFM6</accession>
<feature type="region of interest" description="Disordered" evidence="1">
    <location>
        <begin position="233"/>
        <end position="273"/>
    </location>
</feature>
<gene>
    <name evidence="3" type="ORF">I553_1641</name>
</gene>
<dbReference type="InterPro" id="IPR009057">
    <property type="entry name" value="Homeodomain-like_sf"/>
</dbReference>
<feature type="domain" description="Insertion element IS150 protein InsJ-like helix-turn-helix" evidence="2">
    <location>
        <begin position="19"/>
        <end position="68"/>
    </location>
</feature>
<feature type="compositionally biased region" description="Low complexity" evidence="1">
    <location>
        <begin position="247"/>
        <end position="273"/>
    </location>
</feature>
<organism evidence="3">
    <name type="scientific">Mycobacterium xenopi 4042</name>
    <dbReference type="NCBI Taxonomy" id="1299334"/>
    <lineage>
        <taxon>Bacteria</taxon>
        <taxon>Bacillati</taxon>
        <taxon>Actinomycetota</taxon>
        <taxon>Actinomycetes</taxon>
        <taxon>Mycobacteriales</taxon>
        <taxon>Mycobacteriaceae</taxon>
        <taxon>Mycobacterium</taxon>
    </lineage>
</organism>
<dbReference type="PATRIC" id="fig|1299334.3.peg.3442"/>
<evidence type="ECO:0000313" key="3">
    <source>
        <dbReference type="EMBL" id="EUA54616.1"/>
    </source>
</evidence>
<proteinExistence type="predicted"/>
<reference evidence="3" key="1">
    <citation type="submission" date="2014-01" db="EMBL/GenBank/DDBJ databases">
        <authorList>
            <person name="Brown-Elliot B."/>
            <person name="Wallace R."/>
            <person name="Lenaerts A."/>
            <person name="Ordway D."/>
            <person name="DeGroote M.A."/>
            <person name="Parker T."/>
            <person name="Sizemore C."/>
            <person name="Tallon L.J."/>
            <person name="Sadzewicz L.K."/>
            <person name="Sengamalay N."/>
            <person name="Fraser C.M."/>
            <person name="Hine E."/>
            <person name="Shefchek K.A."/>
            <person name="Das S.P."/>
            <person name="Tettelin H."/>
        </authorList>
    </citation>
    <scope>NUCLEOTIDE SEQUENCE [LARGE SCALE GENOMIC DNA]</scope>
    <source>
        <strain evidence="3">4042</strain>
    </source>
</reference>
<name>X8CFM6_MYCXE</name>
<dbReference type="SUPFAM" id="SSF46689">
    <property type="entry name" value="Homeodomain-like"/>
    <property type="match status" value="1"/>
</dbReference>
<feature type="compositionally biased region" description="Basic and acidic residues" evidence="1">
    <location>
        <begin position="233"/>
        <end position="246"/>
    </location>
</feature>